<dbReference type="InterPro" id="IPR050129">
    <property type="entry name" value="Zn_alcohol_dh"/>
</dbReference>
<dbReference type="SUPFAM" id="SSF50129">
    <property type="entry name" value="GroES-like"/>
    <property type="match status" value="1"/>
</dbReference>
<dbReference type="GO" id="GO:0016491">
    <property type="term" value="F:oxidoreductase activity"/>
    <property type="evidence" value="ECO:0007669"/>
    <property type="project" value="UniProtKB-KW"/>
</dbReference>
<keyword evidence="3" id="KW-0560">Oxidoreductase</keyword>
<dbReference type="AlphaFoldDB" id="A0A0N8GLY2"/>
<protein>
    <recommendedName>
        <fullName evidence="9">Enoyl reductase (ER) domain-containing protein</fullName>
    </recommendedName>
</protein>
<comment type="caution">
    <text evidence="7">The sequence shown here is derived from an EMBL/GenBank/DDBJ whole genome shotgun (WGS) entry which is preliminary data.</text>
</comment>
<name>A0A0N8GLY2_9CHLR</name>
<keyword evidence="8" id="KW-1185">Reference proteome</keyword>
<comment type="similarity">
    <text evidence="4">Belongs to the zinc-containing alcohol dehydrogenase family.</text>
</comment>
<evidence type="ECO:0000256" key="4">
    <source>
        <dbReference type="RuleBase" id="RU361277"/>
    </source>
</evidence>
<evidence type="ECO:0000256" key="2">
    <source>
        <dbReference type="ARBA" id="ARBA00022833"/>
    </source>
</evidence>
<comment type="cofactor">
    <cofactor evidence="4">
        <name>Zn(2+)</name>
        <dbReference type="ChEBI" id="CHEBI:29105"/>
    </cofactor>
</comment>
<dbReference type="InterPro" id="IPR036291">
    <property type="entry name" value="NAD(P)-bd_dom_sf"/>
</dbReference>
<dbReference type="InterPro" id="IPR002328">
    <property type="entry name" value="ADH_Zn_CS"/>
</dbReference>
<reference evidence="7 8" key="1">
    <citation type="submission" date="2015-07" db="EMBL/GenBank/DDBJ databases">
        <title>Genome sequence of Ornatilinea apprima DSM 23815.</title>
        <authorList>
            <person name="Hemp J."/>
            <person name="Ward L.M."/>
            <person name="Pace L.A."/>
            <person name="Fischer W.W."/>
        </authorList>
    </citation>
    <scope>NUCLEOTIDE SEQUENCE [LARGE SCALE GENOMIC DNA]</scope>
    <source>
        <strain evidence="7 8">P3M-1</strain>
    </source>
</reference>
<sequence length="358" mass="39576">MRAAVYYNNSDIRIEEMPIPEIGPDEVLVKTIASGICGGELMEWYHAPRAPKVMGHEPAGIIVDKGSQVKNFNVGDRVFVNHYVSCGTCRQCLRGRFTLCEHLKESKLFPGTTCEYFRVPSRQLNRDTLIIPDNVTFAEATVCEPWGCVLGGLKVTEILPGDTVLVIGAGFMGMGFLHMAPLFGAGKVISMDLSDWRLNKSLSMGATHTINPKTENPEEKLRDINGGYLADVVIVTVPTVQLYSQGHNLVERGGFLHLGAPTMPEPLWTINPQRQYFTEMKVSAKYSADHNDTSQIMKWLAAGRIDAKAAITHRCELDDTFSAFRMMLDAGESLKTVVYPHGIDQEIQPVSKKIGTDS</sequence>
<dbReference type="Pfam" id="PF08240">
    <property type="entry name" value="ADH_N"/>
    <property type="match status" value="1"/>
</dbReference>
<keyword evidence="1 4" id="KW-0479">Metal-binding</keyword>
<feature type="domain" description="Alcohol dehydrogenase-like C-terminal" evidence="5">
    <location>
        <begin position="173"/>
        <end position="301"/>
    </location>
</feature>
<accession>A0A0N8GLY2</accession>
<dbReference type="SUPFAM" id="SSF51735">
    <property type="entry name" value="NAD(P)-binding Rossmann-fold domains"/>
    <property type="match status" value="1"/>
</dbReference>
<evidence type="ECO:0000313" key="7">
    <source>
        <dbReference type="EMBL" id="KPL73770.1"/>
    </source>
</evidence>
<evidence type="ECO:0000259" key="5">
    <source>
        <dbReference type="Pfam" id="PF00107"/>
    </source>
</evidence>
<dbReference type="InterPro" id="IPR011032">
    <property type="entry name" value="GroES-like_sf"/>
</dbReference>
<evidence type="ECO:0000256" key="3">
    <source>
        <dbReference type="ARBA" id="ARBA00023002"/>
    </source>
</evidence>
<dbReference type="EMBL" id="LGCL01000034">
    <property type="protein sequence ID" value="KPL73770.1"/>
    <property type="molecule type" value="Genomic_DNA"/>
</dbReference>
<dbReference type="PANTHER" id="PTHR43401">
    <property type="entry name" value="L-THREONINE 3-DEHYDROGENASE"/>
    <property type="match status" value="1"/>
</dbReference>
<dbReference type="InterPro" id="IPR013149">
    <property type="entry name" value="ADH-like_C"/>
</dbReference>
<dbReference type="STRING" id="1134406.ADN00_14345"/>
<dbReference type="Gene3D" id="3.40.50.720">
    <property type="entry name" value="NAD(P)-binding Rossmann-like Domain"/>
    <property type="match status" value="1"/>
</dbReference>
<feature type="domain" description="Alcohol dehydrogenase-like N-terminal" evidence="6">
    <location>
        <begin position="23"/>
        <end position="124"/>
    </location>
</feature>
<dbReference type="Gene3D" id="3.90.180.10">
    <property type="entry name" value="Medium-chain alcohol dehydrogenases, catalytic domain"/>
    <property type="match status" value="1"/>
</dbReference>
<evidence type="ECO:0008006" key="9">
    <source>
        <dbReference type="Google" id="ProtNLM"/>
    </source>
</evidence>
<dbReference type="PANTHER" id="PTHR43401:SF2">
    <property type="entry name" value="L-THREONINE 3-DEHYDROGENASE"/>
    <property type="match status" value="1"/>
</dbReference>
<dbReference type="Pfam" id="PF00107">
    <property type="entry name" value="ADH_zinc_N"/>
    <property type="match status" value="1"/>
</dbReference>
<dbReference type="GO" id="GO:0008270">
    <property type="term" value="F:zinc ion binding"/>
    <property type="evidence" value="ECO:0007669"/>
    <property type="project" value="InterPro"/>
</dbReference>
<gene>
    <name evidence="7" type="ORF">ADN00_14345</name>
</gene>
<proteinExistence type="inferred from homology"/>
<organism evidence="7 8">
    <name type="scientific">Ornatilinea apprima</name>
    <dbReference type="NCBI Taxonomy" id="1134406"/>
    <lineage>
        <taxon>Bacteria</taxon>
        <taxon>Bacillati</taxon>
        <taxon>Chloroflexota</taxon>
        <taxon>Anaerolineae</taxon>
        <taxon>Anaerolineales</taxon>
        <taxon>Anaerolineaceae</taxon>
        <taxon>Ornatilinea</taxon>
    </lineage>
</organism>
<dbReference type="PROSITE" id="PS00059">
    <property type="entry name" value="ADH_ZINC"/>
    <property type="match status" value="1"/>
</dbReference>
<keyword evidence="2 4" id="KW-0862">Zinc</keyword>
<dbReference type="InterPro" id="IPR013154">
    <property type="entry name" value="ADH-like_N"/>
</dbReference>
<evidence type="ECO:0000259" key="6">
    <source>
        <dbReference type="Pfam" id="PF08240"/>
    </source>
</evidence>
<evidence type="ECO:0000313" key="8">
    <source>
        <dbReference type="Proteomes" id="UP000050417"/>
    </source>
</evidence>
<evidence type="ECO:0000256" key="1">
    <source>
        <dbReference type="ARBA" id="ARBA00022723"/>
    </source>
</evidence>
<dbReference type="Proteomes" id="UP000050417">
    <property type="component" value="Unassembled WGS sequence"/>
</dbReference>